<evidence type="ECO:0000313" key="2">
    <source>
        <dbReference type="Proteomes" id="UP000809273"/>
    </source>
</evidence>
<dbReference type="EMBL" id="JAFGIX010000011">
    <property type="protein sequence ID" value="MBN1572088.1"/>
    <property type="molecule type" value="Genomic_DNA"/>
</dbReference>
<dbReference type="Proteomes" id="UP000809273">
    <property type="component" value="Unassembled WGS sequence"/>
</dbReference>
<reference evidence="1" key="1">
    <citation type="journal article" date="2021" name="Environ. Microbiol.">
        <title>Genomic characterization of three novel Desulfobacterota classes expand the metabolic and phylogenetic diversity of the phylum.</title>
        <authorList>
            <person name="Murphy C.L."/>
            <person name="Biggerstaff J."/>
            <person name="Eichhorn A."/>
            <person name="Ewing E."/>
            <person name="Shahan R."/>
            <person name="Soriano D."/>
            <person name="Stewart S."/>
            <person name="VanMol K."/>
            <person name="Walker R."/>
            <person name="Walters P."/>
            <person name="Elshahed M.S."/>
            <person name="Youssef N.H."/>
        </authorList>
    </citation>
    <scope>NUCLEOTIDE SEQUENCE</scope>
    <source>
        <strain evidence="1">Zod_Metabat.24</strain>
    </source>
</reference>
<comment type="caution">
    <text evidence="1">The sequence shown here is derived from an EMBL/GenBank/DDBJ whole genome shotgun (WGS) entry which is preliminary data.</text>
</comment>
<proteinExistence type="predicted"/>
<evidence type="ECO:0000313" key="1">
    <source>
        <dbReference type="EMBL" id="MBN1572088.1"/>
    </source>
</evidence>
<accession>A0A9D8PMN9</accession>
<name>A0A9D8PMN9_9DELT</name>
<gene>
    <name evidence="1" type="ORF">JW984_02710</name>
</gene>
<sequence length="45" mass="5403">MKDWYKEWQDRKGKEANLKNQKEIKDKLDKLGGVTKESVFAIKYD</sequence>
<reference evidence="1" key="2">
    <citation type="submission" date="2021-01" db="EMBL/GenBank/DDBJ databases">
        <authorList>
            <person name="Hahn C.R."/>
            <person name="Youssef N.H."/>
            <person name="Elshahed M."/>
        </authorList>
    </citation>
    <scope>NUCLEOTIDE SEQUENCE</scope>
    <source>
        <strain evidence="1">Zod_Metabat.24</strain>
    </source>
</reference>
<protein>
    <submittedName>
        <fullName evidence="1">Uncharacterized protein</fullName>
    </submittedName>
</protein>
<organism evidence="1 2">
    <name type="scientific">Candidatus Zymogenus saltonus</name>
    <dbReference type="NCBI Taxonomy" id="2844893"/>
    <lineage>
        <taxon>Bacteria</taxon>
        <taxon>Deltaproteobacteria</taxon>
        <taxon>Candidatus Zymogenia</taxon>
        <taxon>Candidatus Zymogeniales</taxon>
        <taxon>Candidatus Zymogenaceae</taxon>
        <taxon>Candidatus Zymogenus</taxon>
    </lineage>
</organism>
<dbReference type="AlphaFoldDB" id="A0A9D8PMN9"/>